<evidence type="ECO:0000256" key="1">
    <source>
        <dbReference type="SAM" id="Phobius"/>
    </source>
</evidence>
<dbReference type="STRING" id="1776384.GCA_900086585_02096"/>
<dbReference type="InterPro" id="IPR005642">
    <property type="entry name" value="LysO"/>
</dbReference>
<dbReference type="Pfam" id="PF03956">
    <property type="entry name" value="Lys_export"/>
    <property type="match status" value="1"/>
</dbReference>
<organism evidence="2 3">
    <name type="scientific">Emergencia timonensis</name>
    <dbReference type="NCBI Taxonomy" id="1776384"/>
    <lineage>
        <taxon>Bacteria</taxon>
        <taxon>Bacillati</taxon>
        <taxon>Bacillota</taxon>
        <taxon>Clostridia</taxon>
        <taxon>Peptostreptococcales</taxon>
        <taxon>Anaerovoracaceae</taxon>
        <taxon>Emergencia</taxon>
    </lineage>
</organism>
<dbReference type="Proteomes" id="UP000284841">
    <property type="component" value="Unassembled WGS sequence"/>
</dbReference>
<sequence length="330" mass="35767">MAYIALYWSAMVIGYYIGSKKRDHGDRFLKPTDVIMMASVSLLVFLMGIRMGSNEEVIRNLGTIGLQALLATVLLMAGAVLSVTVTRKLLHIDKWGRLEGHAIAKESAELEQYEKQEEEEEKSSNLMTWLILIFVVLGIFAGYFLVRVYIPDIDGFNDKAGIIMTCGLTLLLGVIGFQMGIAGTVVEQLKLIGFRVLIFPVAVLIGTAVVGALMSLILPLTLRESLAVSFGFGWYTFAPVAISNAGHVIASAVSFMHNVFREMGGIVLIPLLAKKIGYIEVTSLPGVAAMDIGLTLVEKATRPDIIVYSFAIGMSQSLLVPLLVPLVIGA</sequence>
<protein>
    <submittedName>
        <fullName evidence="2">Lysine exporter LysO family protein</fullName>
    </submittedName>
</protein>
<gene>
    <name evidence="2" type="ORF">DW099_13310</name>
</gene>
<comment type="caution">
    <text evidence="2">The sequence shown here is derived from an EMBL/GenBank/DDBJ whole genome shotgun (WGS) entry which is preliminary data.</text>
</comment>
<dbReference type="PANTHER" id="PTHR35804:SF1">
    <property type="entry name" value="LYSINE EXPORTER LYSO"/>
    <property type="match status" value="1"/>
</dbReference>
<keyword evidence="1" id="KW-0812">Transmembrane</keyword>
<keyword evidence="1" id="KW-1133">Transmembrane helix</keyword>
<feature type="transmembrane region" description="Helical" evidence="1">
    <location>
        <begin position="305"/>
        <end position="328"/>
    </location>
</feature>
<feature type="transmembrane region" description="Helical" evidence="1">
    <location>
        <begin position="64"/>
        <end position="85"/>
    </location>
</feature>
<dbReference type="PANTHER" id="PTHR35804">
    <property type="entry name" value="LYSINE EXPORTER LYSO"/>
    <property type="match status" value="1"/>
</dbReference>
<evidence type="ECO:0000313" key="3">
    <source>
        <dbReference type="Proteomes" id="UP000284841"/>
    </source>
</evidence>
<feature type="transmembrane region" description="Helical" evidence="1">
    <location>
        <begin position="197"/>
        <end position="220"/>
    </location>
</feature>
<dbReference type="RefSeq" id="WP_082907453.1">
    <property type="nucleotide sequence ID" value="NZ_AP025567.1"/>
</dbReference>
<name>A0A415DYE1_9FIRM</name>
<proteinExistence type="predicted"/>
<keyword evidence="3" id="KW-1185">Reference proteome</keyword>
<accession>A0A415DYE1</accession>
<feature type="transmembrane region" description="Helical" evidence="1">
    <location>
        <begin position="129"/>
        <end position="150"/>
    </location>
</feature>
<dbReference type="GeneID" id="83004454"/>
<dbReference type="GO" id="GO:0015661">
    <property type="term" value="F:L-lysine efflux transmembrane transporter activity"/>
    <property type="evidence" value="ECO:0007669"/>
    <property type="project" value="InterPro"/>
</dbReference>
<dbReference type="EMBL" id="QRMS01000004">
    <property type="protein sequence ID" value="RHJ85820.1"/>
    <property type="molecule type" value="Genomic_DNA"/>
</dbReference>
<dbReference type="AlphaFoldDB" id="A0A415DYE1"/>
<keyword evidence="1" id="KW-0472">Membrane</keyword>
<reference evidence="2 3" key="1">
    <citation type="submission" date="2018-08" db="EMBL/GenBank/DDBJ databases">
        <title>A genome reference for cultivated species of the human gut microbiota.</title>
        <authorList>
            <person name="Zou Y."/>
            <person name="Xue W."/>
            <person name="Luo G."/>
        </authorList>
    </citation>
    <scope>NUCLEOTIDE SEQUENCE [LARGE SCALE GENOMIC DNA]</scope>
    <source>
        <strain evidence="2 3">AM07-24</strain>
    </source>
</reference>
<feature type="transmembrane region" description="Helical" evidence="1">
    <location>
        <begin position="34"/>
        <end position="52"/>
    </location>
</feature>
<dbReference type="OrthoDB" id="371078at2"/>
<dbReference type="GO" id="GO:0005886">
    <property type="term" value="C:plasma membrane"/>
    <property type="evidence" value="ECO:0007669"/>
    <property type="project" value="TreeGrafter"/>
</dbReference>
<evidence type="ECO:0000313" key="2">
    <source>
        <dbReference type="EMBL" id="RHJ85820.1"/>
    </source>
</evidence>
<feature type="transmembrane region" description="Helical" evidence="1">
    <location>
        <begin position="232"/>
        <end position="253"/>
    </location>
</feature>
<feature type="transmembrane region" description="Helical" evidence="1">
    <location>
        <begin position="162"/>
        <end position="185"/>
    </location>
</feature>